<name>A0A401W8U7_STREY</name>
<dbReference type="Proteomes" id="UP000286746">
    <property type="component" value="Unassembled WGS sequence"/>
</dbReference>
<protein>
    <submittedName>
        <fullName evidence="1">Uncharacterized protein</fullName>
    </submittedName>
</protein>
<accession>A0A401W8U7</accession>
<reference evidence="1 2" key="1">
    <citation type="submission" date="2018-11" db="EMBL/GenBank/DDBJ databases">
        <title>Whole genome sequence of Streptomyces paromomycinus NBRC 15454(T).</title>
        <authorList>
            <person name="Komaki H."/>
            <person name="Tamura T."/>
        </authorList>
    </citation>
    <scope>NUCLEOTIDE SEQUENCE [LARGE SCALE GENOMIC DNA]</scope>
    <source>
        <strain evidence="1 2">NBRC 15454</strain>
    </source>
</reference>
<evidence type="ECO:0000313" key="2">
    <source>
        <dbReference type="Proteomes" id="UP000286746"/>
    </source>
</evidence>
<proteinExistence type="predicted"/>
<keyword evidence="2" id="KW-1185">Reference proteome</keyword>
<comment type="caution">
    <text evidence="1">The sequence shown here is derived from an EMBL/GenBank/DDBJ whole genome shotgun (WGS) entry which is preliminary data.</text>
</comment>
<dbReference type="RefSeq" id="WP_170251874.1">
    <property type="nucleotide sequence ID" value="NZ_BHZD01000001.1"/>
</dbReference>
<dbReference type="AlphaFoldDB" id="A0A401W8U7"/>
<evidence type="ECO:0000313" key="1">
    <source>
        <dbReference type="EMBL" id="GCD45729.1"/>
    </source>
</evidence>
<gene>
    <name evidence="1" type="ORF">GKJPGBOP_05467</name>
</gene>
<organism evidence="1 2">
    <name type="scientific">Streptomyces paromomycinus</name>
    <name type="common">Streptomyces rimosus subsp. paromomycinus</name>
    <dbReference type="NCBI Taxonomy" id="92743"/>
    <lineage>
        <taxon>Bacteria</taxon>
        <taxon>Bacillati</taxon>
        <taxon>Actinomycetota</taxon>
        <taxon>Actinomycetes</taxon>
        <taxon>Kitasatosporales</taxon>
        <taxon>Streptomycetaceae</taxon>
        <taxon>Streptomyces</taxon>
    </lineage>
</organism>
<dbReference type="EMBL" id="BHZD01000001">
    <property type="protein sequence ID" value="GCD45729.1"/>
    <property type="molecule type" value="Genomic_DNA"/>
</dbReference>
<sequence>MESTITSIIAVLGTLGGALVAGVLHSRSAARTAHAAFVAAAARCINGV</sequence>